<gene>
    <name evidence="1" type="ORF">NQ317_010013</name>
</gene>
<comment type="caution">
    <text evidence="1">The sequence shown here is derived from an EMBL/GenBank/DDBJ whole genome shotgun (WGS) entry which is preliminary data.</text>
</comment>
<name>A0ABQ9J655_9CUCU</name>
<organism evidence="1 2">
    <name type="scientific">Molorchus minor</name>
    <dbReference type="NCBI Taxonomy" id="1323400"/>
    <lineage>
        <taxon>Eukaryota</taxon>
        <taxon>Metazoa</taxon>
        <taxon>Ecdysozoa</taxon>
        <taxon>Arthropoda</taxon>
        <taxon>Hexapoda</taxon>
        <taxon>Insecta</taxon>
        <taxon>Pterygota</taxon>
        <taxon>Neoptera</taxon>
        <taxon>Endopterygota</taxon>
        <taxon>Coleoptera</taxon>
        <taxon>Polyphaga</taxon>
        <taxon>Cucujiformia</taxon>
        <taxon>Chrysomeloidea</taxon>
        <taxon>Cerambycidae</taxon>
        <taxon>Lamiinae</taxon>
        <taxon>Monochamini</taxon>
        <taxon>Molorchus</taxon>
    </lineage>
</organism>
<proteinExistence type="predicted"/>
<dbReference type="Proteomes" id="UP001162164">
    <property type="component" value="Unassembled WGS sequence"/>
</dbReference>
<dbReference type="EMBL" id="JAPWTJ010001193">
    <property type="protein sequence ID" value="KAJ8973334.1"/>
    <property type="molecule type" value="Genomic_DNA"/>
</dbReference>
<accession>A0ABQ9J655</accession>
<evidence type="ECO:0000313" key="1">
    <source>
        <dbReference type="EMBL" id="KAJ8973334.1"/>
    </source>
</evidence>
<protein>
    <submittedName>
        <fullName evidence="1">Uncharacterized protein</fullName>
    </submittedName>
</protein>
<keyword evidence="2" id="KW-1185">Reference proteome</keyword>
<reference evidence="1" key="1">
    <citation type="journal article" date="2023" name="Insect Mol. Biol.">
        <title>Genome sequencing provides insights into the evolution of gene families encoding plant cell wall-degrading enzymes in longhorned beetles.</title>
        <authorList>
            <person name="Shin N.R."/>
            <person name="Okamura Y."/>
            <person name="Kirsch R."/>
            <person name="Pauchet Y."/>
        </authorList>
    </citation>
    <scope>NUCLEOTIDE SEQUENCE</scope>
    <source>
        <strain evidence="1">MMC_N1</strain>
    </source>
</reference>
<evidence type="ECO:0000313" key="2">
    <source>
        <dbReference type="Proteomes" id="UP001162164"/>
    </source>
</evidence>
<sequence>MTEGQFRRVQVGRSGLVVQPAMKERKIAYTSPALGRTLFCYKPDQRHRIQKSTNYKVQDKNCALG</sequence>